<dbReference type="EMBL" id="JANAVB010044513">
    <property type="protein sequence ID" value="KAJ6791226.1"/>
    <property type="molecule type" value="Genomic_DNA"/>
</dbReference>
<gene>
    <name evidence="1" type="ORF">M6B38_245745</name>
</gene>
<organism evidence="1 2">
    <name type="scientific">Iris pallida</name>
    <name type="common">Sweet iris</name>
    <dbReference type="NCBI Taxonomy" id="29817"/>
    <lineage>
        <taxon>Eukaryota</taxon>
        <taxon>Viridiplantae</taxon>
        <taxon>Streptophyta</taxon>
        <taxon>Embryophyta</taxon>
        <taxon>Tracheophyta</taxon>
        <taxon>Spermatophyta</taxon>
        <taxon>Magnoliopsida</taxon>
        <taxon>Liliopsida</taxon>
        <taxon>Asparagales</taxon>
        <taxon>Iridaceae</taxon>
        <taxon>Iridoideae</taxon>
        <taxon>Irideae</taxon>
        <taxon>Iris</taxon>
    </lineage>
</organism>
<name>A0AAX6DHJ8_IRIPA</name>
<reference evidence="1" key="2">
    <citation type="submission" date="2023-04" db="EMBL/GenBank/DDBJ databases">
        <authorList>
            <person name="Bruccoleri R.E."/>
            <person name="Oakeley E.J."/>
            <person name="Faust A.-M."/>
            <person name="Dessus-Babus S."/>
            <person name="Altorfer M."/>
            <person name="Burckhardt D."/>
            <person name="Oertli M."/>
            <person name="Naumann U."/>
            <person name="Petersen F."/>
            <person name="Wong J."/>
        </authorList>
    </citation>
    <scope>NUCLEOTIDE SEQUENCE</scope>
    <source>
        <strain evidence="1">GSM-AAB239-AS_SAM_17_03QT</strain>
        <tissue evidence="1">Leaf</tissue>
    </source>
</reference>
<dbReference type="Proteomes" id="UP001140949">
    <property type="component" value="Unassembled WGS sequence"/>
</dbReference>
<evidence type="ECO:0000313" key="1">
    <source>
        <dbReference type="EMBL" id="KAJ6791226.1"/>
    </source>
</evidence>
<dbReference type="Pfam" id="PF05553">
    <property type="entry name" value="DUF761"/>
    <property type="match status" value="1"/>
</dbReference>
<dbReference type="PANTHER" id="PTHR33265">
    <property type="entry name" value="AVR9/CF-9 RAPIDLY ELICITED PROTEIN-RELATED"/>
    <property type="match status" value="1"/>
</dbReference>
<accession>A0AAX6DHJ8</accession>
<evidence type="ECO:0008006" key="3">
    <source>
        <dbReference type="Google" id="ProtNLM"/>
    </source>
</evidence>
<protein>
    <recommendedName>
        <fullName evidence="3">DUF761 domain-containing protein</fullName>
    </recommendedName>
</protein>
<keyword evidence="2" id="KW-1185">Reference proteome</keyword>
<proteinExistence type="predicted"/>
<dbReference type="PANTHER" id="PTHR33265:SF6">
    <property type="entry name" value="OS01G0930500 PROTEIN"/>
    <property type="match status" value="1"/>
</dbReference>
<evidence type="ECO:0000313" key="2">
    <source>
        <dbReference type="Proteomes" id="UP001140949"/>
    </source>
</evidence>
<dbReference type="AlphaFoldDB" id="A0AAX6DHJ8"/>
<reference evidence="1" key="1">
    <citation type="journal article" date="2023" name="GigaByte">
        <title>Genome assembly of the bearded iris, Iris pallida Lam.</title>
        <authorList>
            <person name="Bruccoleri R.E."/>
            <person name="Oakeley E.J."/>
            <person name="Faust A.M.E."/>
            <person name="Altorfer M."/>
            <person name="Dessus-Babus S."/>
            <person name="Burckhardt D."/>
            <person name="Oertli M."/>
            <person name="Naumann U."/>
            <person name="Petersen F."/>
            <person name="Wong J."/>
        </authorList>
    </citation>
    <scope>NUCLEOTIDE SEQUENCE</scope>
    <source>
        <strain evidence="1">GSM-AAB239-AS_SAM_17_03QT</strain>
    </source>
</reference>
<dbReference type="InterPro" id="IPR008480">
    <property type="entry name" value="DUF761_pln"/>
</dbReference>
<comment type="caution">
    <text evidence="1">The sequence shown here is derived from an EMBL/GenBank/DDBJ whole genome shotgun (WGS) entry which is preliminary data.</text>
</comment>
<sequence>MELHSPAAAKRLWNLLRVAFFMMRKGLISKRKLVMDMNLMMKRGKIMGKSLGNLVFHHHHHHHRPSRGYGFSLQEYEFSCTTSPNPVFFHANKPRRHNYFPCLTSVVEGDDETPRPTAVSVPRIGYSPSPCSGLSQELASGENKSPLLSPLSVRVSNYSSELEAEAEEAGSNSREVDNEAEDFIRRFYEQLRVQSRIALIEYQEMEYQDMLERGH</sequence>